<evidence type="ECO:0000313" key="3">
    <source>
        <dbReference type="Proteomes" id="UP000235616"/>
    </source>
</evidence>
<dbReference type="Pfam" id="PF13400">
    <property type="entry name" value="Tad"/>
    <property type="match status" value="1"/>
</dbReference>
<dbReference type="AlphaFoldDB" id="A0A2N7VE02"/>
<accession>A0A2N7VE02</accession>
<keyword evidence="3" id="KW-1185">Reference proteome</keyword>
<organism evidence="2 3">
    <name type="scientific">Trinickia dabaoshanensis</name>
    <dbReference type="NCBI Taxonomy" id="564714"/>
    <lineage>
        <taxon>Bacteria</taxon>
        <taxon>Pseudomonadati</taxon>
        <taxon>Pseudomonadota</taxon>
        <taxon>Betaproteobacteria</taxon>
        <taxon>Burkholderiales</taxon>
        <taxon>Burkholderiaceae</taxon>
        <taxon>Trinickia</taxon>
    </lineage>
</organism>
<reference evidence="2 3" key="1">
    <citation type="submission" date="2018-01" db="EMBL/GenBank/DDBJ databases">
        <title>Whole genome analyses suggest that Burkholderia sensu lato contains two further novel genera in the rhizoxinica-symbiotica group Mycetohabitans gen. nov., and Trinickia gen. nov.: implications for the evolution of diazotrophy and nodulation in the Burkholderiaceae.</title>
        <authorList>
            <person name="Estrada-de los Santos P."/>
            <person name="Palmer M."/>
            <person name="Chavez-Ramirez B."/>
            <person name="Beukes C."/>
            <person name="Steenkamp E.T."/>
            <person name="Hirsch A.M."/>
            <person name="Manyaka P."/>
            <person name="Maluk M."/>
            <person name="Lafos M."/>
            <person name="Crook M."/>
            <person name="Gross E."/>
            <person name="Simon M.F."/>
            <person name="Bueno dos Reis Junior F."/>
            <person name="Poole P.S."/>
            <person name="Venter S.N."/>
            <person name="James E.K."/>
        </authorList>
    </citation>
    <scope>NUCLEOTIDE SEQUENCE [LARGE SCALE GENOMIC DNA]</scope>
    <source>
        <strain evidence="2 3">GIMN1.004</strain>
    </source>
</reference>
<comment type="caution">
    <text evidence="2">The sequence shown here is derived from an EMBL/GenBank/DDBJ whole genome shotgun (WGS) entry which is preliminary data.</text>
</comment>
<sequence length="527" mass="55421">MQRLLRGNAMSRRFVPARRWLRALRCLLTDDSGAIALSYALLFVPLLVSIGCAVDYARMVQYRSALQAAVDEAALAGAAAFTDPSEQSRAIGVATTYFDQAILPTSLSLTAPSVTANANGTTRSGATAHTVTVSASATVATTIMSMFTPWGTISASATAGDPVVTTDMVVNHINWWACDGNTVYLYQVPKNKSGAGYDYASVPAFSVANGTTQGNYYEIGTSYSGTNPLASLPPGQTMPSFSANQPVGVMLRNDTDGNAGIGCAAPVRGANSYGAPDGATQYFYSSLMLDNESPSQHTNYRYTTDVTRDVNGNITQVTSYIPPNPLHPDGVDPEPIPSDQNYNNLWNYFGVNAPGTAYSNCTSTPLSSSTTRYQCQTQYPTTATSALSNCSLYVESGVTQDYLDGLKANSLSPSAAWYNCFSIPGSNSGNPQLSAPSCAQISALASPGANGAADTQPVAVFWWDDAGGVGPHEQFFFPQGSCSGTTRDGPGGGEDCLYMNNFFAMRCTLNGGGTGPGGTYTEVVLTR</sequence>
<protein>
    <recommendedName>
        <fullName evidence="1">Putative Flp pilus-assembly TadG-like N-terminal domain-containing protein</fullName>
    </recommendedName>
</protein>
<evidence type="ECO:0000313" key="2">
    <source>
        <dbReference type="EMBL" id="PMS15354.1"/>
    </source>
</evidence>
<feature type="domain" description="Putative Flp pilus-assembly TadG-like N-terminal" evidence="1">
    <location>
        <begin position="33"/>
        <end position="80"/>
    </location>
</feature>
<name>A0A2N7VE02_9BURK</name>
<evidence type="ECO:0000259" key="1">
    <source>
        <dbReference type="Pfam" id="PF13400"/>
    </source>
</evidence>
<dbReference type="EMBL" id="PNYA01000032">
    <property type="protein sequence ID" value="PMS15354.1"/>
    <property type="molecule type" value="Genomic_DNA"/>
</dbReference>
<gene>
    <name evidence="2" type="ORF">C0Z18_27205</name>
</gene>
<dbReference type="InterPro" id="IPR028087">
    <property type="entry name" value="Tad_N"/>
</dbReference>
<dbReference type="Proteomes" id="UP000235616">
    <property type="component" value="Unassembled WGS sequence"/>
</dbReference>
<proteinExistence type="predicted"/>